<accession>A0AAW2YA78</accession>
<evidence type="ECO:0000313" key="2">
    <source>
        <dbReference type="EMBL" id="KAL0462702.1"/>
    </source>
</evidence>
<comment type="caution">
    <text evidence="2">The sequence shown here is derived from an EMBL/GenBank/DDBJ whole genome shotgun (WGS) entry which is preliminary data.</text>
</comment>
<name>A0AAW2YA78_9LAMI</name>
<reference evidence="2" key="2">
    <citation type="journal article" date="2024" name="Plant">
        <title>Genomic evolution and insights into agronomic trait innovations of Sesamum species.</title>
        <authorList>
            <person name="Miao H."/>
            <person name="Wang L."/>
            <person name="Qu L."/>
            <person name="Liu H."/>
            <person name="Sun Y."/>
            <person name="Le M."/>
            <person name="Wang Q."/>
            <person name="Wei S."/>
            <person name="Zheng Y."/>
            <person name="Lin W."/>
            <person name="Duan Y."/>
            <person name="Cao H."/>
            <person name="Xiong S."/>
            <person name="Wang X."/>
            <person name="Wei L."/>
            <person name="Li C."/>
            <person name="Ma Q."/>
            <person name="Ju M."/>
            <person name="Zhao R."/>
            <person name="Li G."/>
            <person name="Mu C."/>
            <person name="Tian Q."/>
            <person name="Mei H."/>
            <person name="Zhang T."/>
            <person name="Gao T."/>
            <person name="Zhang H."/>
        </authorList>
    </citation>
    <scope>NUCLEOTIDE SEQUENCE</scope>
    <source>
        <strain evidence="2">KEN1</strain>
    </source>
</reference>
<sequence length="54" mass="5493">MDPLGDDEEVRVAAKTLVEGIASAFLRGSTLNASGPDLTGQQAIQAPDSVGPPE</sequence>
<dbReference type="AlphaFoldDB" id="A0AAW2YA78"/>
<protein>
    <submittedName>
        <fullName evidence="2">Uncharacterized protein</fullName>
    </submittedName>
</protein>
<dbReference type="EMBL" id="JACGWN010000001">
    <property type="protein sequence ID" value="KAL0462702.1"/>
    <property type="molecule type" value="Genomic_DNA"/>
</dbReference>
<evidence type="ECO:0000256" key="1">
    <source>
        <dbReference type="SAM" id="MobiDB-lite"/>
    </source>
</evidence>
<feature type="compositionally biased region" description="Polar residues" evidence="1">
    <location>
        <begin position="29"/>
        <end position="44"/>
    </location>
</feature>
<reference evidence="2" key="1">
    <citation type="submission" date="2020-06" db="EMBL/GenBank/DDBJ databases">
        <authorList>
            <person name="Li T."/>
            <person name="Hu X."/>
            <person name="Zhang T."/>
            <person name="Song X."/>
            <person name="Zhang H."/>
            <person name="Dai N."/>
            <person name="Sheng W."/>
            <person name="Hou X."/>
            <person name="Wei L."/>
        </authorList>
    </citation>
    <scope>NUCLEOTIDE SEQUENCE</scope>
    <source>
        <strain evidence="2">KEN1</strain>
        <tissue evidence="2">Leaf</tissue>
    </source>
</reference>
<gene>
    <name evidence="2" type="ORF">Slati_0157800</name>
</gene>
<organism evidence="2">
    <name type="scientific">Sesamum latifolium</name>
    <dbReference type="NCBI Taxonomy" id="2727402"/>
    <lineage>
        <taxon>Eukaryota</taxon>
        <taxon>Viridiplantae</taxon>
        <taxon>Streptophyta</taxon>
        <taxon>Embryophyta</taxon>
        <taxon>Tracheophyta</taxon>
        <taxon>Spermatophyta</taxon>
        <taxon>Magnoliopsida</taxon>
        <taxon>eudicotyledons</taxon>
        <taxon>Gunneridae</taxon>
        <taxon>Pentapetalae</taxon>
        <taxon>asterids</taxon>
        <taxon>lamiids</taxon>
        <taxon>Lamiales</taxon>
        <taxon>Pedaliaceae</taxon>
        <taxon>Sesamum</taxon>
    </lineage>
</organism>
<proteinExistence type="predicted"/>
<feature type="region of interest" description="Disordered" evidence="1">
    <location>
        <begin position="29"/>
        <end position="54"/>
    </location>
</feature>